<dbReference type="GO" id="GO:0017183">
    <property type="term" value="P:protein histidyl modification to diphthamide"/>
    <property type="evidence" value="ECO:0007669"/>
    <property type="project" value="TreeGrafter"/>
</dbReference>
<dbReference type="PANTHER" id="PTHR46042:SF1">
    <property type="entry name" value="DIPHTHINE METHYLTRANSFERASE"/>
    <property type="match status" value="1"/>
</dbReference>
<dbReference type="OrthoDB" id="1930760at2759"/>
<keyword evidence="2" id="KW-0677">Repeat</keyword>
<dbReference type="SUPFAM" id="SSF50978">
    <property type="entry name" value="WD40 repeat-like"/>
    <property type="match status" value="1"/>
</dbReference>
<dbReference type="InterPro" id="IPR036322">
    <property type="entry name" value="WD40_repeat_dom_sf"/>
</dbReference>
<dbReference type="Proteomes" id="UP000783686">
    <property type="component" value="Unassembled WGS sequence"/>
</dbReference>
<proteinExistence type="predicted"/>
<keyword evidence="1" id="KW-0853">WD repeat</keyword>
<dbReference type="GO" id="GO:0005737">
    <property type="term" value="C:cytoplasm"/>
    <property type="evidence" value="ECO:0007669"/>
    <property type="project" value="TreeGrafter"/>
</dbReference>
<organism evidence="4 5">
    <name type="scientific">Bursaphelenchus okinawaensis</name>
    <dbReference type="NCBI Taxonomy" id="465554"/>
    <lineage>
        <taxon>Eukaryota</taxon>
        <taxon>Metazoa</taxon>
        <taxon>Ecdysozoa</taxon>
        <taxon>Nematoda</taxon>
        <taxon>Chromadorea</taxon>
        <taxon>Rhabditida</taxon>
        <taxon>Tylenchina</taxon>
        <taxon>Tylenchomorpha</taxon>
        <taxon>Aphelenchoidea</taxon>
        <taxon>Aphelenchoididae</taxon>
        <taxon>Bursaphelenchus</taxon>
    </lineage>
</organism>
<comment type="caution">
    <text evidence="4">The sequence shown here is derived from an EMBL/GenBank/DDBJ whole genome shotgun (WGS) entry which is preliminary data.</text>
</comment>
<comment type="pathway">
    <text evidence="3">Protein modification.</text>
</comment>
<evidence type="ECO:0000256" key="3">
    <source>
        <dbReference type="ARBA" id="ARBA00043952"/>
    </source>
</evidence>
<dbReference type="Gene3D" id="2.130.10.10">
    <property type="entry name" value="YVTN repeat-like/Quinoprotein amine dehydrogenase"/>
    <property type="match status" value="1"/>
</dbReference>
<evidence type="ECO:0000313" key="5">
    <source>
        <dbReference type="Proteomes" id="UP000614601"/>
    </source>
</evidence>
<dbReference type="EMBL" id="CAJFCW020000003">
    <property type="protein sequence ID" value="CAG9104160.1"/>
    <property type="molecule type" value="Genomic_DNA"/>
</dbReference>
<reference evidence="4" key="1">
    <citation type="submission" date="2020-09" db="EMBL/GenBank/DDBJ databases">
        <authorList>
            <person name="Kikuchi T."/>
        </authorList>
    </citation>
    <scope>NUCLEOTIDE SEQUENCE</scope>
    <source>
        <strain evidence="4">SH1</strain>
    </source>
</reference>
<keyword evidence="5" id="KW-1185">Reference proteome</keyword>
<evidence type="ECO:0000256" key="1">
    <source>
        <dbReference type="ARBA" id="ARBA00022574"/>
    </source>
</evidence>
<sequence>MVEERCELEKQFDFGEYPLISIHKTINNTTVSASYSRDAVNRSGNVYIFDNMMQVSFNEELSSASFHMDYLPQHDTAVMKLADGKIALLHTADHTLTYEKVDNKGVMITDVAYRPDDMNVGVFTDAKGRVTTFDRTSGDVLHVETAHCLYGMEVSAWCCHFFDENTFLTGGDDCVMKVHDLRTNSVVLTSEVYHGGIVRVRDYPSPFSVMIGAYDSQLRLLDTRNINTVQRSIPLEGDPWDFKIHDDDYISVAAMYGGWYILNGDFSVRVHQVQREKLIYGVERYKRNNTIESVVTSSFNDGVVSLYELCVVHDN</sequence>
<protein>
    <recommendedName>
        <fullName evidence="6">WD_REPEATS_REGION domain-containing protein</fullName>
    </recommendedName>
</protein>
<gene>
    <name evidence="4" type="ORF">BOKJ2_LOCUS6114</name>
</gene>
<dbReference type="GO" id="GO:0061685">
    <property type="term" value="F:diphthine methylesterase activity"/>
    <property type="evidence" value="ECO:0007669"/>
    <property type="project" value="TreeGrafter"/>
</dbReference>
<evidence type="ECO:0000256" key="2">
    <source>
        <dbReference type="ARBA" id="ARBA00022737"/>
    </source>
</evidence>
<accession>A0A811KGR3</accession>
<name>A0A811KGR3_9BILA</name>
<evidence type="ECO:0008006" key="6">
    <source>
        <dbReference type="Google" id="ProtNLM"/>
    </source>
</evidence>
<dbReference type="Proteomes" id="UP000614601">
    <property type="component" value="Unassembled WGS sequence"/>
</dbReference>
<evidence type="ECO:0000313" key="4">
    <source>
        <dbReference type="EMBL" id="CAD5215480.1"/>
    </source>
</evidence>
<dbReference type="EMBL" id="CAJFDH010000003">
    <property type="protein sequence ID" value="CAD5215480.1"/>
    <property type="molecule type" value="Genomic_DNA"/>
</dbReference>
<dbReference type="PANTHER" id="PTHR46042">
    <property type="entry name" value="DIPHTHINE METHYLTRANSFERASE"/>
    <property type="match status" value="1"/>
</dbReference>
<dbReference type="InterPro" id="IPR052415">
    <property type="entry name" value="Diphthine_MTase"/>
</dbReference>
<dbReference type="AlphaFoldDB" id="A0A811KGR3"/>
<dbReference type="InterPro" id="IPR015943">
    <property type="entry name" value="WD40/YVTN_repeat-like_dom_sf"/>
</dbReference>